<dbReference type="AlphaFoldDB" id="A0A094YVY9"/>
<reference evidence="1 2" key="1">
    <citation type="submission" date="2014-06" db="EMBL/GenBank/DDBJ databases">
        <title>Functional and comparative genomic analyses of the Drosophila gut microbiota identify candidate symbiosis factors.</title>
        <authorList>
            <person name="Newell P.D."/>
            <person name="Chaston J.M."/>
            <person name="Douglas A.E."/>
        </authorList>
    </citation>
    <scope>NUCLEOTIDE SEQUENCE [LARGE SCALE GENOMIC DNA]</scope>
    <source>
        <strain evidence="1 2">DmCS_006</strain>
    </source>
</reference>
<dbReference type="GeneID" id="89478680"/>
<keyword evidence="2" id="KW-1185">Reference proteome</keyword>
<evidence type="ECO:0000313" key="1">
    <source>
        <dbReference type="EMBL" id="KGB24799.1"/>
    </source>
</evidence>
<gene>
    <name evidence="1" type="ORF">AtDm6_1048</name>
</gene>
<protein>
    <submittedName>
        <fullName evidence="1">CopG domain-containing protein</fullName>
    </submittedName>
</protein>
<sequence>MSGARQKKKRLSVYLEPHLWKGLRTQAARRSMSDSLLAEAAIAAWLDPEGAGGDPKASLEAAVQRLDRRQARIERDLSISVETLALFIRLWFTSMPGLSDSMAAAARAQGAERYDRFVEMLGRRLASDRRFRTDIEREANEGGDAGVKKD</sequence>
<dbReference type="PATRIC" id="fig|104102.7.peg.1043"/>
<dbReference type="RefSeq" id="WP_035378731.1">
    <property type="nucleotide sequence ID" value="NZ_JAUYUW010000001.1"/>
</dbReference>
<proteinExistence type="predicted"/>
<accession>A0A094YVY9</accession>
<dbReference type="Proteomes" id="UP000029448">
    <property type="component" value="Unassembled WGS sequence"/>
</dbReference>
<organism evidence="1 2">
    <name type="scientific">Acetobacter tropicalis</name>
    <dbReference type="NCBI Taxonomy" id="104102"/>
    <lineage>
        <taxon>Bacteria</taxon>
        <taxon>Pseudomonadati</taxon>
        <taxon>Pseudomonadota</taxon>
        <taxon>Alphaproteobacteria</taxon>
        <taxon>Acetobacterales</taxon>
        <taxon>Acetobacteraceae</taxon>
        <taxon>Acetobacter</taxon>
    </lineage>
</organism>
<comment type="caution">
    <text evidence="1">The sequence shown here is derived from an EMBL/GenBank/DDBJ whole genome shotgun (WGS) entry which is preliminary data.</text>
</comment>
<name>A0A094YVY9_9PROT</name>
<evidence type="ECO:0000313" key="2">
    <source>
        <dbReference type="Proteomes" id="UP000029448"/>
    </source>
</evidence>
<dbReference type="EMBL" id="JOKM01000029">
    <property type="protein sequence ID" value="KGB24799.1"/>
    <property type="molecule type" value="Genomic_DNA"/>
</dbReference>
<dbReference type="STRING" id="104102.AtDm6_1048"/>